<evidence type="ECO:0000256" key="1">
    <source>
        <dbReference type="ARBA" id="ARBA00001974"/>
    </source>
</evidence>
<dbReference type="AlphaFoldDB" id="A0A517PQS2"/>
<dbReference type="Gene3D" id="1.10.8.870">
    <property type="entry name" value="Alpha-glycerophosphate oxidase, cap domain"/>
    <property type="match status" value="1"/>
</dbReference>
<dbReference type="PANTHER" id="PTHR11985:SF15">
    <property type="entry name" value="GLYCEROL-3-PHOSPHATE DEHYDROGENASE, MITOCHONDRIAL"/>
    <property type="match status" value="1"/>
</dbReference>
<dbReference type="PRINTS" id="PR01001">
    <property type="entry name" value="FADG3PDH"/>
</dbReference>
<evidence type="ECO:0000256" key="4">
    <source>
        <dbReference type="ARBA" id="ARBA00022827"/>
    </source>
</evidence>
<dbReference type="InterPro" id="IPR038299">
    <property type="entry name" value="DAO_C_sf"/>
</dbReference>
<dbReference type="PANTHER" id="PTHR11985">
    <property type="entry name" value="GLYCEROL-3-PHOSPHATE DEHYDROGENASE"/>
    <property type="match status" value="1"/>
</dbReference>
<organism evidence="7 8">
    <name type="scientific">Gimesia chilikensis</name>
    <dbReference type="NCBI Taxonomy" id="2605989"/>
    <lineage>
        <taxon>Bacteria</taxon>
        <taxon>Pseudomonadati</taxon>
        <taxon>Planctomycetota</taxon>
        <taxon>Planctomycetia</taxon>
        <taxon>Planctomycetales</taxon>
        <taxon>Planctomycetaceae</taxon>
        <taxon>Gimesia</taxon>
    </lineage>
</organism>
<comment type="cofactor">
    <cofactor evidence="1">
        <name>FAD</name>
        <dbReference type="ChEBI" id="CHEBI:57692"/>
    </cofactor>
</comment>
<dbReference type="Gene3D" id="3.50.50.60">
    <property type="entry name" value="FAD/NAD(P)-binding domain"/>
    <property type="match status" value="1"/>
</dbReference>
<keyword evidence="8" id="KW-1185">Reference proteome</keyword>
<evidence type="ECO:0000313" key="8">
    <source>
        <dbReference type="Proteomes" id="UP000320421"/>
    </source>
</evidence>
<dbReference type="Pfam" id="PF01266">
    <property type="entry name" value="DAO"/>
    <property type="match status" value="1"/>
</dbReference>
<evidence type="ECO:0000256" key="3">
    <source>
        <dbReference type="ARBA" id="ARBA00022630"/>
    </source>
</evidence>
<dbReference type="Gene3D" id="3.30.9.10">
    <property type="entry name" value="D-Amino Acid Oxidase, subunit A, domain 2"/>
    <property type="match status" value="1"/>
</dbReference>
<dbReference type="EMBL" id="CP036266">
    <property type="protein sequence ID" value="QDT21733.1"/>
    <property type="molecule type" value="Genomic_DNA"/>
</dbReference>
<reference evidence="7 8" key="1">
    <citation type="submission" date="2019-02" db="EMBL/GenBank/DDBJ databases">
        <title>Deep-cultivation of Planctomycetes and their phenomic and genomic characterization uncovers novel biology.</title>
        <authorList>
            <person name="Wiegand S."/>
            <person name="Jogler M."/>
            <person name="Boedeker C."/>
            <person name="Pinto D."/>
            <person name="Vollmers J."/>
            <person name="Rivas-Marin E."/>
            <person name="Kohn T."/>
            <person name="Peeters S.H."/>
            <person name="Heuer A."/>
            <person name="Rast P."/>
            <person name="Oberbeckmann S."/>
            <person name="Bunk B."/>
            <person name="Jeske O."/>
            <person name="Meyerdierks A."/>
            <person name="Storesund J.E."/>
            <person name="Kallscheuer N."/>
            <person name="Luecker S."/>
            <person name="Lage O.M."/>
            <person name="Pohl T."/>
            <person name="Merkel B.J."/>
            <person name="Hornburger P."/>
            <person name="Mueller R.-W."/>
            <person name="Bruemmer F."/>
            <person name="Labrenz M."/>
            <person name="Spormann A.M."/>
            <person name="Op den Camp H."/>
            <person name="Overmann J."/>
            <person name="Amann R."/>
            <person name="Jetten M.S.M."/>
            <person name="Mascher T."/>
            <person name="Medema M.H."/>
            <person name="Devos D.P."/>
            <person name="Kaster A.-K."/>
            <person name="Ovreas L."/>
            <person name="Rohde M."/>
            <person name="Galperin M.Y."/>
            <person name="Jogler C."/>
        </authorList>
    </citation>
    <scope>NUCLEOTIDE SEQUENCE [LARGE SCALE GENOMIC DNA]</scope>
    <source>
        <strain evidence="7 8">HG66A1</strain>
    </source>
</reference>
<gene>
    <name evidence="7" type="primary">glpD</name>
    <name evidence="7" type="ORF">HG66A1_35360</name>
</gene>
<dbReference type="RefSeq" id="WP_145186504.1">
    <property type="nucleotide sequence ID" value="NZ_CP036266.1"/>
</dbReference>
<dbReference type="GO" id="GO:0004368">
    <property type="term" value="F:glycerol-3-phosphate dehydrogenase (quinone) activity"/>
    <property type="evidence" value="ECO:0007669"/>
    <property type="project" value="UniProtKB-EC"/>
</dbReference>
<evidence type="ECO:0000256" key="5">
    <source>
        <dbReference type="ARBA" id="ARBA00023002"/>
    </source>
</evidence>
<keyword evidence="4" id="KW-0274">FAD</keyword>
<dbReference type="Proteomes" id="UP000320421">
    <property type="component" value="Chromosome"/>
</dbReference>
<evidence type="ECO:0000256" key="2">
    <source>
        <dbReference type="ARBA" id="ARBA00007330"/>
    </source>
</evidence>
<proteinExistence type="inferred from homology"/>
<dbReference type="InterPro" id="IPR000447">
    <property type="entry name" value="G3P_DH_FAD-dep"/>
</dbReference>
<keyword evidence="3" id="KW-0285">Flavoprotein</keyword>
<dbReference type="InterPro" id="IPR036188">
    <property type="entry name" value="FAD/NAD-bd_sf"/>
</dbReference>
<evidence type="ECO:0000259" key="6">
    <source>
        <dbReference type="Pfam" id="PF01266"/>
    </source>
</evidence>
<evidence type="ECO:0000313" key="7">
    <source>
        <dbReference type="EMBL" id="QDT21733.1"/>
    </source>
</evidence>
<dbReference type="SUPFAM" id="SSF51905">
    <property type="entry name" value="FAD/NAD(P)-binding domain"/>
    <property type="match status" value="1"/>
</dbReference>
<sequence length="567" mass="63110">MNQSERALILGAGINGVAIARELLLNDMPVTIVDQGDLSQGATSKSSRLIHGGLRYLEYGDFSLVSESVHERGILLNLAPHLVKPLRFAIPLSHRASGIPSSGLRFLSGFRVPGVPWLTSHLNFSSERGLYLVNIGLTLYDWFASKGNLPRHSVHNVGETGLPQINASKFRWMACYSDAQMRFPERFVVALLHDCQRIAREKGIEFELLTYHQVRLKERTAVIRNLHADGQPEREFVPTVIVNASGACGDLTLEQIDVPSPRLMGGTKGSHIVSFHPGLREALGTQAVYSEASDGRLVFILPFGDSTLIGTTDVRVEGNPLDVTASPEELKYLVEMVNMVFPKVELTLDDINLHYSGVRPLPYQPQGKAASISRDHSLKDYEGPFGWIVTLVGGKLTSWRAFAEKVSDRILRKLGKSYFSQSKTRLVPGAEGYPQTESIFNAELDRLAEKYSLPRDSIQALWTLQGTYLEEILDSLPDFSPELIRGTSLPRQYVAWTIEHEWAETLGDLVERRLMLVFSETLKEETLQDLAECLVSAGKVLPEQAPDLIQSYKTHLDQFYGKAVVTT</sequence>
<protein>
    <submittedName>
        <fullName evidence="7">Aerobic glycerol-3-phosphate dehydrogenase</fullName>
        <ecNumber evidence="7">1.1.5.3</ecNumber>
    </submittedName>
</protein>
<dbReference type="EC" id="1.1.5.3" evidence="7"/>
<comment type="similarity">
    <text evidence="2">Belongs to the FAD-dependent glycerol-3-phosphate dehydrogenase family.</text>
</comment>
<keyword evidence="5 7" id="KW-0560">Oxidoreductase</keyword>
<dbReference type="InterPro" id="IPR006076">
    <property type="entry name" value="FAD-dep_OxRdtase"/>
</dbReference>
<accession>A0A517PQS2</accession>
<feature type="domain" description="FAD dependent oxidoreductase" evidence="6">
    <location>
        <begin position="7"/>
        <end position="362"/>
    </location>
</feature>
<dbReference type="GO" id="GO:0046168">
    <property type="term" value="P:glycerol-3-phosphate catabolic process"/>
    <property type="evidence" value="ECO:0007669"/>
    <property type="project" value="TreeGrafter"/>
</dbReference>
<dbReference type="OrthoDB" id="9766796at2"/>
<name>A0A517PQS2_9PLAN</name>